<dbReference type="Pfam" id="PF14484">
    <property type="entry name" value="FISNA"/>
    <property type="match status" value="1"/>
</dbReference>
<dbReference type="SMART" id="SM00368">
    <property type="entry name" value="LRR_RI"/>
    <property type="match status" value="11"/>
</dbReference>
<keyword evidence="11" id="KW-0443">Lipid metabolism</keyword>
<dbReference type="FunFam" id="3.40.50.300:FF:000210">
    <property type="entry name" value="Si:dkey-16p6.1"/>
    <property type="match status" value="1"/>
</dbReference>
<evidence type="ECO:0000256" key="1">
    <source>
        <dbReference type="ARBA" id="ARBA00004370"/>
    </source>
</evidence>
<evidence type="ECO:0000256" key="6">
    <source>
        <dbReference type="ARBA" id="ARBA00022614"/>
    </source>
</evidence>
<evidence type="ECO:0000256" key="11">
    <source>
        <dbReference type="ARBA" id="ARBA00023098"/>
    </source>
</evidence>
<feature type="region of interest" description="Disordered" evidence="18">
    <location>
        <begin position="383"/>
        <end position="402"/>
    </location>
</feature>
<evidence type="ECO:0000256" key="8">
    <source>
        <dbReference type="ARBA" id="ARBA00022737"/>
    </source>
</evidence>
<evidence type="ECO:0000313" key="21">
    <source>
        <dbReference type="Proteomes" id="UP001460270"/>
    </source>
</evidence>
<evidence type="ECO:0000313" key="20">
    <source>
        <dbReference type="EMBL" id="KAK7930447.1"/>
    </source>
</evidence>
<comment type="catalytic activity">
    <reaction evidence="17">
        <text>1,2-di-(9Z-octadecenoyl)-sn-glycero-3-phosphocholine + 1-hexadecanoyl-sn-glycero-3-phosphocholine = 1-hexadecanoyl-2-(9Z-octadecenoyl)-sn-glycero-3-phosphocholine + 1-(9Z-octadecenoyl)-sn-glycero-3-phosphocholine</text>
        <dbReference type="Rhea" id="RHEA:43816"/>
        <dbReference type="ChEBI" id="CHEBI:28610"/>
        <dbReference type="ChEBI" id="CHEBI:72998"/>
        <dbReference type="ChEBI" id="CHEBI:73001"/>
        <dbReference type="ChEBI" id="CHEBI:74669"/>
    </reaction>
    <physiologicalReaction direction="left-to-right" evidence="17">
        <dbReference type="Rhea" id="RHEA:43817"/>
    </physiologicalReaction>
    <physiologicalReaction direction="right-to-left" evidence="17">
        <dbReference type="Rhea" id="RHEA:43818"/>
    </physiologicalReaction>
</comment>
<keyword evidence="10" id="KW-0067">ATP-binding</keyword>
<dbReference type="CDD" id="cd07989">
    <property type="entry name" value="LPLAT_AGPAT-like"/>
    <property type="match status" value="1"/>
</dbReference>
<dbReference type="PRINTS" id="PR00979">
    <property type="entry name" value="TAFAZZIN"/>
</dbReference>
<evidence type="ECO:0000256" key="13">
    <source>
        <dbReference type="ARBA" id="ARBA00023315"/>
    </source>
</evidence>
<evidence type="ECO:0000256" key="12">
    <source>
        <dbReference type="ARBA" id="ARBA00023136"/>
    </source>
</evidence>
<comment type="similarity">
    <text evidence="3">Belongs to the taffazin family.</text>
</comment>
<dbReference type="Pfam" id="PF05729">
    <property type="entry name" value="NACHT"/>
    <property type="match status" value="1"/>
</dbReference>
<dbReference type="InterPro" id="IPR027417">
    <property type="entry name" value="P-loop_NTPase"/>
</dbReference>
<protein>
    <recommendedName>
        <fullName evidence="4">Tafazzin</fullName>
    </recommendedName>
</protein>
<dbReference type="PANTHER" id="PTHR24106">
    <property type="entry name" value="NACHT, LRR AND CARD DOMAINS-CONTAINING"/>
    <property type="match status" value="1"/>
</dbReference>
<feature type="compositionally biased region" description="Basic and acidic residues" evidence="18">
    <location>
        <begin position="15"/>
        <end position="38"/>
    </location>
</feature>
<dbReference type="InterPro" id="IPR032675">
    <property type="entry name" value="LRR_dom_sf"/>
</dbReference>
<comment type="subcellular location">
    <subcellularLocation>
        <location evidence="2">Cytoplasm</location>
    </subcellularLocation>
    <subcellularLocation>
        <location evidence="1">Membrane</location>
    </subcellularLocation>
</comment>
<keyword evidence="21" id="KW-1185">Reference proteome</keyword>
<keyword evidence="7" id="KW-0808">Transferase</keyword>
<evidence type="ECO:0000256" key="7">
    <source>
        <dbReference type="ARBA" id="ARBA00022679"/>
    </source>
</evidence>
<proteinExistence type="inferred from homology"/>
<dbReference type="InterPro" id="IPR041075">
    <property type="entry name" value="NOD1/2_WH"/>
</dbReference>
<gene>
    <name evidence="20" type="ORF">WMY93_006842</name>
</gene>
<keyword evidence="13" id="KW-0012">Acyltransferase</keyword>
<dbReference type="GO" id="GO:0006644">
    <property type="term" value="P:phospholipid metabolic process"/>
    <property type="evidence" value="ECO:0007669"/>
    <property type="project" value="InterPro"/>
</dbReference>
<dbReference type="InterPro" id="IPR029495">
    <property type="entry name" value="NACHT-assoc"/>
</dbReference>
<feature type="region of interest" description="Disordered" evidence="18">
    <location>
        <begin position="1"/>
        <end position="38"/>
    </location>
</feature>
<dbReference type="InterPro" id="IPR001611">
    <property type="entry name" value="Leu-rich_rpt"/>
</dbReference>
<keyword evidence="6" id="KW-0433">Leucine-rich repeat</keyword>
<dbReference type="InterPro" id="IPR051261">
    <property type="entry name" value="NLR"/>
</dbReference>
<evidence type="ECO:0000256" key="16">
    <source>
        <dbReference type="ARBA" id="ARBA00048978"/>
    </source>
</evidence>
<dbReference type="Pfam" id="PF01553">
    <property type="entry name" value="Acyltransferase"/>
    <property type="match status" value="1"/>
</dbReference>
<comment type="catalytic activity">
    <reaction evidence="15">
        <text>a 1-acyl-sn-glycero-3-phosphate + a 1,2-diacyl-sn-glycero-3-phospho-(1'-sn-glycerol) = 1-acyl-sn-glycero-3-phospho-(1'-sn-glycerol) + a 1,2-diacyl-sn-glycero-3-phosphate</text>
        <dbReference type="Rhea" id="RHEA:67748"/>
        <dbReference type="ChEBI" id="CHEBI:57970"/>
        <dbReference type="ChEBI" id="CHEBI:58608"/>
        <dbReference type="ChEBI" id="CHEBI:64716"/>
        <dbReference type="ChEBI" id="CHEBI:64840"/>
    </reaction>
    <physiologicalReaction direction="left-to-right" evidence="15">
        <dbReference type="Rhea" id="RHEA:67749"/>
    </physiologicalReaction>
    <physiologicalReaction direction="right-to-left" evidence="15">
        <dbReference type="Rhea" id="RHEA:67750"/>
    </physiologicalReaction>
</comment>
<evidence type="ECO:0000256" key="3">
    <source>
        <dbReference type="ARBA" id="ARBA00010524"/>
    </source>
</evidence>
<keyword evidence="5" id="KW-0963">Cytoplasm</keyword>
<dbReference type="InterPro" id="IPR000872">
    <property type="entry name" value="Tafazzin"/>
</dbReference>
<dbReference type="EMBL" id="JBBPFD010000004">
    <property type="protein sequence ID" value="KAK7930447.1"/>
    <property type="molecule type" value="Genomic_DNA"/>
</dbReference>
<evidence type="ECO:0000256" key="14">
    <source>
        <dbReference type="ARBA" id="ARBA00048255"/>
    </source>
</evidence>
<dbReference type="GO" id="GO:0005524">
    <property type="term" value="F:ATP binding"/>
    <property type="evidence" value="ECO:0007669"/>
    <property type="project" value="UniProtKB-KW"/>
</dbReference>
<dbReference type="InterPro" id="IPR007111">
    <property type="entry name" value="NACHT_NTPase"/>
</dbReference>
<dbReference type="GO" id="GO:0016020">
    <property type="term" value="C:membrane"/>
    <property type="evidence" value="ECO:0007669"/>
    <property type="project" value="UniProtKB-SubCell"/>
</dbReference>
<evidence type="ECO:0000256" key="18">
    <source>
        <dbReference type="SAM" id="MobiDB-lite"/>
    </source>
</evidence>
<keyword evidence="8" id="KW-0677">Repeat</keyword>
<dbReference type="Proteomes" id="UP001460270">
    <property type="component" value="Unassembled WGS sequence"/>
</dbReference>
<dbReference type="SMART" id="SM01288">
    <property type="entry name" value="FISNA"/>
    <property type="match status" value="1"/>
</dbReference>
<reference evidence="21" key="1">
    <citation type="submission" date="2024-04" db="EMBL/GenBank/DDBJ databases">
        <title>Salinicola lusitanus LLJ914,a marine bacterium isolated from the Okinawa Trough.</title>
        <authorList>
            <person name="Li J."/>
        </authorList>
    </citation>
    <scope>NUCLEOTIDE SEQUENCE [LARGE SCALE GENOMIC DNA]</scope>
</reference>
<evidence type="ECO:0000256" key="5">
    <source>
        <dbReference type="ARBA" id="ARBA00022490"/>
    </source>
</evidence>
<dbReference type="PROSITE" id="PS50837">
    <property type="entry name" value="NACHT"/>
    <property type="match status" value="1"/>
</dbReference>
<comment type="catalytic activity">
    <reaction evidence="16">
        <text>1-hexadecanoyl-2-(9Z,12Z-octadecadienoyl)-sn-glycero-3-phospho-(1'-sn-glycerol) + 1-(9Z-octadecenoyl)-sn-glycero-3-phosphate = 1-(9Z)-octadecenoyl-2-(9Z,12Z)-octadecadienoyl-sn-glycero-3-phosphate + 1-hexadecanoyl-sn-glycero-3-phospho-(1'-sn-glycerol)</text>
        <dbReference type="Rhea" id="RHEA:67752"/>
        <dbReference type="ChEBI" id="CHEBI:72840"/>
        <dbReference type="ChEBI" id="CHEBI:74544"/>
        <dbReference type="ChEBI" id="CHEBI:74563"/>
        <dbReference type="ChEBI" id="CHEBI:75158"/>
    </reaction>
    <physiologicalReaction direction="left-to-right" evidence="16">
        <dbReference type="Rhea" id="RHEA:67753"/>
    </physiologicalReaction>
    <physiologicalReaction direction="right-to-left" evidence="16">
        <dbReference type="Rhea" id="RHEA:67754"/>
    </physiologicalReaction>
</comment>
<name>A0AAW0PNJ2_9GOBI</name>
<dbReference type="Gene3D" id="3.40.50.300">
    <property type="entry name" value="P-loop containing nucleotide triphosphate hydrolases"/>
    <property type="match status" value="1"/>
</dbReference>
<sequence length="1372" mass="154048">MNEDECCPASSDVDSLEKSVGDSRPRAQHTDMTNEKQVHSTTQAAEELQKLLQEHKLSLRSRCESVTEGTEGAGSRTPLNSIYTELYITEGLSEELTAQHEERRLEKLSKKTVQETSIRCQDIFKALATEEQQGAPQQEQQKEQRSIRAVLTCGVAGVGKTFSVLKFCLDWAQGSENQELDLVVPLSFRELNLARGGRYSLMELIQVFHPALDKQTLTAHTLSVSKLLFIFDGLDESRLSLDFNCQLISEVTQRSEVSVLLVNLIKGTLLPTALIWITSRPAAANQIPAQCVHRVTEVRGFITERQKEEYFRKRFTDEEQCKTVLSHIRTSRSLHIMCQIPVFCWITATVLDHMLRSNESGALPQTLSDMYAHFLLVQTQRKRKYQPTSQTTQEKKSLSPDLFMSGQKQRQEKKLELTETETDVLLKLGRLAFEHLQKGNIMFYQEDLEQVGLDLTEASVSSGLCTEIFKRESVIFNKSVYCFVHLSVQEFLAAVYLLHCFGSDTSVVQRFLGLNVNEYLNASEFLQHCLDKSLKSSNGHLDLFVRFLHGLSLDSNQRLLGGLLSPVKQSEIPKVIQNLKEMSSKEESPDRSITIFHCLMEMKDQSLLQQIQDLLKSREESQKELSEFQCSALAYMLQMSEQVLEELNLQKYKTSFGGRQRLIPAVRNCRKAWLGYCRLSETDCEVVASALKSSPSHLKLLDLSWNNLSDSGVSVLCAGLQSPHCELSTLRVYSHWHNRTVPRPGWPLQRGSFVQCECKRTALRLGTVPSPARLEEVGQSSARLSDCDLSEKSCSSLASALKSNPSHLTELNLDNNSGSDSGVSHLCGFLQSPDCRLETLSLWGCGLSEKSCSSLASALKSNPSHLTHLNLDENSVSDSGVSHLCGFLQSPDCRLETLSLCGCGLSEKSCSSLASALKSNPSHLTQLNLNSNRVSDSGVSHLCGFLQSPDCRLETLSLWGCGLSEKSCSSLASALKSNPSHLTELNLNSNSVSDSGVSHLCGFLQSPDCRLETLSLRFCGLSEKSCSSLASSLKSNPSHLTHLDLIDNILTESDVKELLELKHSSHCRLETLEPVKTRFLFPEVASTPPQRRKVNERRPVDAALTRRLPMMPLEVKWPFPQCPPLAWRLSGSVVMGMVGSYSYFWSKYMNRLTVHNQDTLLELVDSRPADTPLITLSNHQSCMDDPLIWGVLKFRQLWTFKKMRWTPAASDICFTKEMYSQFFSRGKCVPVVRGDGVYQRGMDFVLEKLNNGEWVHIFPEGKINMTEEFIRLKWGVGRLIAECSLNPIILPLWHVGFSDILPNETPYIPQTGKRVTVLVGKPFNVKDLVESLRAENKSQLEMRKTLTDFIQTEFRSLKPQAEALHRQTQTNS</sequence>
<evidence type="ECO:0000256" key="2">
    <source>
        <dbReference type="ARBA" id="ARBA00004496"/>
    </source>
</evidence>
<evidence type="ECO:0000256" key="15">
    <source>
        <dbReference type="ARBA" id="ARBA00048751"/>
    </source>
</evidence>
<evidence type="ECO:0000256" key="4">
    <source>
        <dbReference type="ARBA" id="ARBA00020499"/>
    </source>
</evidence>
<dbReference type="Pfam" id="PF13516">
    <property type="entry name" value="LRR_6"/>
    <property type="match status" value="4"/>
</dbReference>
<comment type="caution">
    <text evidence="20">The sequence shown here is derived from an EMBL/GenBank/DDBJ whole genome shotgun (WGS) entry which is preliminary data.</text>
</comment>
<accession>A0AAW0PNJ2</accession>
<dbReference type="SUPFAM" id="SSF69593">
    <property type="entry name" value="Glycerol-3-phosphate (1)-acyltransferase"/>
    <property type="match status" value="1"/>
</dbReference>
<dbReference type="GO" id="GO:0005737">
    <property type="term" value="C:cytoplasm"/>
    <property type="evidence" value="ECO:0007669"/>
    <property type="project" value="UniProtKB-SubCell"/>
</dbReference>
<dbReference type="InterPro" id="IPR041267">
    <property type="entry name" value="NLRP_HD2"/>
</dbReference>
<evidence type="ECO:0000256" key="10">
    <source>
        <dbReference type="ARBA" id="ARBA00022840"/>
    </source>
</evidence>
<dbReference type="InterPro" id="IPR002123">
    <property type="entry name" value="Plipid/glycerol_acylTrfase"/>
</dbReference>
<dbReference type="Gene3D" id="3.80.10.10">
    <property type="entry name" value="Ribonuclease Inhibitor"/>
    <property type="match status" value="3"/>
</dbReference>
<dbReference type="Pfam" id="PF17776">
    <property type="entry name" value="NLRC4_HD2"/>
    <property type="match status" value="1"/>
</dbReference>
<dbReference type="SUPFAM" id="SSF52047">
    <property type="entry name" value="RNI-like"/>
    <property type="match status" value="2"/>
</dbReference>
<keyword evidence="9" id="KW-0547">Nucleotide-binding</keyword>
<keyword evidence="12" id="KW-0472">Membrane</keyword>
<dbReference type="SMART" id="SM00563">
    <property type="entry name" value="PlsC"/>
    <property type="match status" value="1"/>
</dbReference>
<organism evidence="20 21">
    <name type="scientific">Mugilogobius chulae</name>
    <name type="common">yellowstripe goby</name>
    <dbReference type="NCBI Taxonomy" id="88201"/>
    <lineage>
        <taxon>Eukaryota</taxon>
        <taxon>Metazoa</taxon>
        <taxon>Chordata</taxon>
        <taxon>Craniata</taxon>
        <taxon>Vertebrata</taxon>
        <taxon>Euteleostomi</taxon>
        <taxon>Actinopterygii</taxon>
        <taxon>Neopterygii</taxon>
        <taxon>Teleostei</taxon>
        <taxon>Neoteleostei</taxon>
        <taxon>Acanthomorphata</taxon>
        <taxon>Gobiaria</taxon>
        <taxon>Gobiiformes</taxon>
        <taxon>Gobioidei</taxon>
        <taxon>Gobiidae</taxon>
        <taxon>Gobionellinae</taxon>
        <taxon>Mugilogobius</taxon>
    </lineage>
</organism>
<evidence type="ECO:0000256" key="17">
    <source>
        <dbReference type="ARBA" id="ARBA00049543"/>
    </source>
</evidence>
<dbReference type="GO" id="GO:0016746">
    <property type="term" value="F:acyltransferase activity"/>
    <property type="evidence" value="ECO:0007669"/>
    <property type="project" value="UniProtKB-KW"/>
</dbReference>
<dbReference type="CDD" id="cd00116">
    <property type="entry name" value="LRR_RI"/>
    <property type="match status" value="1"/>
</dbReference>
<evidence type="ECO:0000259" key="19">
    <source>
        <dbReference type="PROSITE" id="PS50837"/>
    </source>
</evidence>
<evidence type="ECO:0000256" key="9">
    <source>
        <dbReference type="ARBA" id="ARBA00022741"/>
    </source>
</evidence>
<comment type="catalytic activity">
    <reaction evidence="14">
        <text>1-hexadecanoyl-2-(9Z,12Z-octadecadienoyl)-sn-glycero-3-phosphocholine + 1-hexadecanoyl-sn-glycero-3-phosphocholine = 2-(9Z,12Z-octadecadienoyl)-sn-glycero-3-phosphocholine + 1,2-dihexadecanoyl-sn-glycero-3-phosphocholine</text>
        <dbReference type="Rhea" id="RHEA:68988"/>
        <dbReference type="ChEBI" id="CHEBI:72998"/>
        <dbReference type="ChEBI" id="CHEBI:72999"/>
        <dbReference type="ChEBI" id="CHEBI:73002"/>
        <dbReference type="ChEBI" id="CHEBI:76084"/>
    </reaction>
    <physiologicalReaction direction="left-to-right" evidence="14">
        <dbReference type="Rhea" id="RHEA:68989"/>
    </physiologicalReaction>
    <physiologicalReaction direction="right-to-left" evidence="14">
        <dbReference type="Rhea" id="RHEA:68990"/>
    </physiologicalReaction>
</comment>
<dbReference type="Pfam" id="PF17779">
    <property type="entry name" value="WHD_NOD2"/>
    <property type="match status" value="1"/>
</dbReference>
<feature type="domain" description="NACHT" evidence="19">
    <location>
        <begin position="148"/>
        <end position="283"/>
    </location>
</feature>